<dbReference type="PROSITE" id="PS50887">
    <property type="entry name" value="GGDEF"/>
    <property type="match status" value="1"/>
</dbReference>
<dbReference type="InterPro" id="IPR029787">
    <property type="entry name" value="Nucleotide_cyclase"/>
</dbReference>
<dbReference type="Gene3D" id="3.30.70.270">
    <property type="match status" value="1"/>
</dbReference>
<reference evidence="7" key="1">
    <citation type="submission" date="2016-12" db="EMBL/GenBank/DDBJ databases">
        <authorList>
            <person name="Rodrigo-Torres L."/>
            <person name="Arahal R.D."/>
            <person name="Lucena T."/>
        </authorList>
    </citation>
    <scope>NUCLEOTIDE SEQUENCE [LARGE SCALE GENOMIC DNA]</scope>
</reference>
<evidence type="ECO:0000259" key="5">
    <source>
        <dbReference type="PROSITE" id="PS50887"/>
    </source>
</evidence>
<dbReference type="InterPro" id="IPR001610">
    <property type="entry name" value="PAC"/>
</dbReference>
<feature type="domain" description="PAS" evidence="4">
    <location>
        <begin position="105"/>
        <end position="172"/>
    </location>
</feature>
<evidence type="ECO:0000259" key="4">
    <source>
        <dbReference type="PROSITE" id="PS50112"/>
    </source>
</evidence>
<dbReference type="RefSeq" id="WP_073586470.1">
    <property type="nucleotide sequence ID" value="NZ_AP024897.1"/>
</dbReference>
<dbReference type="GO" id="GO:1902201">
    <property type="term" value="P:negative regulation of bacterial-type flagellum-dependent cell motility"/>
    <property type="evidence" value="ECO:0007669"/>
    <property type="project" value="TreeGrafter"/>
</dbReference>
<dbReference type="InterPro" id="IPR043128">
    <property type="entry name" value="Rev_trsase/Diguanyl_cyclase"/>
</dbReference>
<organism evidence="6 7">
    <name type="scientific">Vibrio quintilis</name>
    <dbReference type="NCBI Taxonomy" id="1117707"/>
    <lineage>
        <taxon>Bacteria</taxon>
        <taxon>Pseudomonadati</taxon>
        <taxon>Pseudomonadota</taxon>
        <taxon>Gammaproteobacteria</taxon>
        <taxon>Vibrionales</taxon>
        <taxon>Vibrionaceae</taxon>
        <taxon>Vibrio</taxon>
    </lineage>
</organism>
<dbReference type="Pfam" id="PF08447">
    <property type="entry name" value="PAS_3"/>
    <property type="match status" value="2"/>
</dbReference>
<dbReference type="InterPro" id="IPR050469">
    <property type="entry name" value="Diguanylate_Cyclase"/>
</dbReference>
<comment type="catalytic activity">
    <reaction evidence="3">
        <text>2 GTP = 3',3'-c-di-GMP + 2 diphosphate</text>
        <dbReference type="Rhea" id="RHEA:24898"/>
        <dbReference type="ChEBI" id="CHEBI:33019"/>
        <dbReference type="ChEBI" id="CHEBI:37565"/>
        <dbReference type="ChEBI" id="CHEBI:58805"/>
        <dbReference type="EC" id="2.7.7.65"/>
    </reaction>
</comment>
<dbReference type="NCBIfam" id="TIGR00229">
    <property type="entry name" value="sensory_box"/>
    <property type="match status" value="2"/>
</dbReference>
<dbReference type="NCBIfam" id="TIGR00254">
    <property type="entry name" value="GGDEF"/>
    <property type="match status" value="1"/>
</dbReference>
<evidence type="ECO:0000256" key="1">
    <source>
        <dbReference type="ARBA" id="ARBA00001946"/>
    </source>
</evidence>
<dbReference type="Pfam" id="PF00990">
    <property type="entry name" value="GGDEF"/>
    <property type="match status" value="1"/>
</dbReference>
<dbReference type="SUPFAM" id="SSF55073">
    <property type="entry name" value="Nucleotide cyclase"/>
    <property type="match status" value="1"/>
</dbReference>
<evidence type="ECO:0000313" key="6">
    <source>
        <dbReference type="EMBL" id="SHO59038.1"/>
    </source>
</evidence>
<evidence type="ECO:0000256" key="2">
    <source>
        <dbReference type="ARBA" id="ARBA00012528"/>
    </source>
</evidence>
<dbReference type="CDD" id="cd01949">
    <property type="entry name" value="GGDEF"/>
    <property type="match status" value="1"/>
</dbReference>
<dbReference type="GO" id="GO:0043709">
    <property type="term" value="P:cell adhesion involved in single-species biofilm formation"/>
    <property type="evidence" value="ECO:0007669"/>
    <property type="project" value="TreeGrafter"/>
</dbReference>
<dbReference type="InterPro" id="IPR000160">
    <property type="entry name" value="GGDEF_dom"/>
</dbReference>
<keyword evidence="7" id="KW-1185">Reference proteome</keyword>
<dbReference type="Gene3D" id="3.30.450.20">
    <property type="entry name" value="PAS domain"/>
    <property type="match status" value="2"/>
</dbReference>
<dbReference type="FunFam" id="3.30.70.270:FF:000001">
    <property type="entry name" value="Diguanylate cyclase domain protein"/>
    <property type="match status" value="1"/>
</dbReference>
<dbReference type="PROSITE" id="PS50112">
    <property type="entry name" value="PAS"/>
    <property type="match status" value="2"/>
</dbReference>
<dbReference type="CDD" id="cd00130">
    <property type="entry name" value="PAS"/>
    <property type="match status" value="2"/>
</dbReference>
<dbReference type="SMART" id="SM00267">
    <property type="entry name" value="GGDEF"/>
    <property type="match status" value="1"/>
</dbReference>
<dbReference type="InterPro" id="IPR000014">
    <property type="entry name" value="PAS"/>
</dbReference>
<feature type="domain" description="GGDEF" evidence="5">
    <location>
        <begin position="390"/>
        <end position="518"/>
    </location>
</feature>
<feature type="domain" description="PAS" evidence="4">
    <location>
        <begin position="258"/>
        <end position="306"/>
    </location>
</feature>
<evidence type="ECO:0000256" key="3">
    <source>
        <dbReference type="ARBA" id="ARBA00034247"/>
    </source>
</evidence>
<name>A0A1M7Z253_9VIBR</name>
<dbReference type="GO" id="GO:0005886">
    <property type="term" value="C:plasma membrane"/>
    <property type="evidence" value="ECO:0007669"/>
    <property type="project" value="TreeGrafter"/>
</dbReference>
<dbReference type="AlphaFoldDB" id="A0A1M7Z253"/>
<evidence type="ECO:0000313" key="7">
    <source>
        <dbReference type="Proteomes" id="UP000184600"/>
    </source>
</evidence>
<dbReference type="SUPFAM" id="SSF55785">
    <property type="entry name" value="PYP-like sensor domain (PAS domain)"/>
    <property type="match status" value="2"/>
</dbReference>
<proteinExistence type="predicted"/>
<dbReference type="EMBL" id="FRFG01000091">
    <property type="protein sequence ID" value="SHO59038.1"/>
    <property type="molecule type" value="Genomic_DNA"/>
</dbReference>
<dbReference type="InterPro" id="IPR013655">
    <property type="entry name" value="PAS_fold_3"/>
</dbReference>
<dbReference type="EC" id="2.7.7.65" evidence="2"/>
<comment type="cofactor">
    <cofactor evidence="1">
        <name>Mg(2+)</name>
        <dbReference type="ChEBI" id="CHEBI:18420"/>
    </cofactor>
</comment>
<dbReference type="STRING" id="1117707.VQ7734_04814"/>
<gene>
    <name evidence="6" type="primary">pleD_6</name>
    <name evidence="6" type="ORF">VQ7734_04814</name>
</gene>
<dbReference type="Proteomes" id="UP000184600">
    <property type="component" value="Unassembled WGS sequence"/>
</dbReference>
<dbReference type="PANTHER" id="PTHR45138">
    <property type="entry name" value="REGULATORY COMPONENTS OF SENSORY TRANSDUCTION SYSTEM"/>
    <property type="match status" value="1"/>
</dbReference>
<dbReference type="InterPro" id="IPR035965">
    <property type="entry name" value="PAS-like_dom_sf"/>
</dbReference>
<dbReference type="SMART" id="SM00091">
    <property type="entry name" value="PAS"/>
    <property type="match status" value="2"/>
</dbReference>
<dbReference type="OrthoDB" id="9799509at2"/>
<protein>
    <recommendedName>
        <fullName evidence="2">diguanylate cyclase</fullName>
        <ecNumber evidence="2">2.7.7.65</ecNumber>
    </recommendedName>
</protein>
<sequence length="518" mass="59666">MSVKCMNFLFDKQGEVLSSYKDTDIHDYSDRIGNLYFRSPNEATTFRSEHFYAMVKRHGKLELSTVIGQHVWSGYLVTLSSLSETEPSDNVLLSLRRVSGSEHKTKKDHHNVMSLSPSATYHLDLKLNTIQNVSPNIVTLLGFSQEDIFGRPDWLIQQIHPDDQVKYKEYLNTCRECLNDKFCGTEYRFCNQQGEYIWLADRARVMFDPETQKPVGLIGCLIDISEIMKLYNQLVSLTAVAPGMIYQYERVDDGQICFSYMSPQVQTLFGKTAEEIKKDTRLLFNAVHPADRKRVYRSIVKAEKGQKEWKCEFRVLNHGEVRWLYGHSVPVTKNKVRQLWSGLLIDISDKKSLEFKLKRESTTDPLTGLFNRRFFMSMLMETFEAGIKQMPVSILAIDFDHFKQINDRYGHDVGDQVLKQVASGMKQNLRKTDTLARIGGEEFSVILPATNYTDAMKIGEKLRQYVSQQLISYQDYRIQMTITIGVASSDGHLNQKDLLIRADRALYKGKSSGRNRVM</sequence>
<dbReference type="GO" id="GO:0052621">
    <property type="term" value="F:diguanylate cyclase activity"/>
    <property type="evidence" value="ECO:0007669"/>
    <property type="project" value="UniProtKB-EC"/>
</dbReference>
<dbReference type="PANTHER" id="PTHR45138:SF9">
    <property type="entry name" value="DIGUANYLATE CYCLASE DGCM-RELATED"/>
    <property type="match status" value="1"/>
</dbReference>
<accession>A0A1M7Z253</accession>
<dbReference type="SMART" id="SM00086">
    <property type="entry name" value="PAC"/>
    <property type="match status" value="2"/>
</dbReference>